<proteinExistence type="inferred from homology"/>
<dbReference type="RefSeq" id="WP_069910976.1">
    <property type="nucleotide sequence ID" value="NZ_LAJE02000257.1"/>
</dbReference>
<gene>
    <name evidence="8" type="ORF">VW23_001725</name>
</gene>
<comment type="similarity">
    <text evidence="2">Belongs to the FAD-dependent glycerol-3-phosphate dehydrogenase family.</text>
</comment>
<evidence type="ECO:0000313" key="9">
    <source>
        <dbReference type="Proteomes" id="UP000095463"/>
    </source>
</evidence>
<accession>A0A1E5XMG4</accession>
<evidence type="ECO:0000256" key="1">
    <source>
        <dbReference type="ARBA" id="ARBA00001974"/>
    </source>
</evidence>
<feature type="domain" description="Alpha-glycerophosphate oxidase C-terminal" evidence="7">
    <location>
        <begin position="412"/>
        <end position="532"/>
    </location>
</feature>
<organism evidence="8 9">
    <name type="scientific">Devosia insulae DS-56</name>
    <dbReference type="NCBI Taxonomy" id="1116389"/>
    <lineage>
        <taxon>Bacteria</taxon>
        <taxon>Pseudomonadati</taxon>
        <taxon>Pseudomonadota</taxon>
        <taxon>Alphaproteobacteria</taxon>
        <taxon>Hyphomicrobiales</taxon>
        <taxon>Devosiaceae</taxon>
        <taxon>Devosia</taxon>
    </lineage>
</organism>
<reference evidence="8 9" key="1">
    <citation type="journal article" date="2015" name="Genome Announc.">
        <title>Genome Assemblies of Three Soil-Associated Devosia species: D. insulae, D. limi, and D. soli.</title>
        <authorList>
            <person name="Hassan Y.I."/>
            <person name="Lepp D."/>
            <person name="Zhou T."/>
        </authorList>
    </citation>
    <scope>NUCLEOTIDE SEQUENCE [LARGE SCALE GENOMIC DNA]</scope>
    <source>
        <strain evidence="8 9">DS-56</strain>
    </source>
</reference>
<evidence type="ECO:0000313" key="8">
    <source>
        <dbReference type="EMBL" id="OEO29790.1"/>
    </source>
</evidence>
<dbReference type="PANTHER" id="PTHR11985:SF15">
    <property type="entry name" value="GLYCEROL-3-PHOSPHATE DEHYDROGENASE, MITOCHONDRIAL"/>
    <property type="match status" value="1"/>
</dbReference>
<sequence length="571" mass="61151">MNRADSIARLKARPAMSVLVIGGGINGISVYRELALNGVDVVLAEKSDFCSGASAALSRMVHGGLRYLENGEFKLVRESLLERDRLLQNAPHFVAPLPTTVPIFDTFSGLLNGAFRFLGLTRQPARRGAVVIKAGLTLYDLFTGGRRALPAHEFRSRNSTLKRWPALNPAVTASATYFDAWVSRPERLGIEMLRDAAGDNAIALNHAEIAREAGGLVLRDRIDGTSVPIAPQLIINATGGWIDLTNAAIGASNAPMLGGTKGSHLVVANAELTQALDGHMVYYENEDGRICIVFPYLGNVLVGSTDIRVDDPDSVRCDDDERDYILASLAQVFPTIHIAHDEIVFRFAGVRPLPASADSVTGRIPRDHFCQMLEGAIPTLCMIGGKWTTFRSFGALAADMVLERLGLVRTADTEDLPIGGGRDFPADPGAWSATVAEDTGVAPGRVAELLERYGTGAKPVAVEIGSGSDQPIPGTGYSRREIDHLIRTEQVETLADLLLRRTTIAITGALSMAAIDATLAQLGQLKGWDTARCTAARAACLAELADRHGLDEATLISRNPGTAEWQTTKSA</sequence>
<dbReference type="EMBL" id="LAJE02000257">
    <property type="protein sequence ID" value="OEO29790.1"/>
    <property type="molecule type" value="Genomic_DNA"/>
</dbReference>
<name>A0A1E5XMG4_9HYPH</name>
<dbReference type="PRINTS" id="PR01001">
    <property type="entry name" value="FADG3PDH"/>
</dbReference>
<dbReference type="SUPFAM" id="SSF54373">
    <property type="entry name" value="FAD-linked reductases, C-terminal domain"/>
    <property type="match status" value="1"/>
</dbReference>
<evidence type="ECO:0000259" key="6">
    <source>
        <dbReference type="Pfam" id="PF01266"/>
    </source>
</evidence>
<dbReference type="InterPro" id="IPR038299">
    <property type="entry name" value="DAO_C_sf"/>
</dbReference>
<dbReference type="GO" id="GO:0004368">
    <property type="term" value="F:glycerol-3-phosphate dehydrogenase (quinone) activity"/>
    <property type="evidence" value="ECO:0007669"/>
    <property type="project" value="InterPro"/>
</dbReference>
<dbReference type="PANTHER" id="PTHR11985">
    <property type="entry name" value="GLYCEROL-3-PHOSPHATE DEHYDROGENASE"/>
    <property type="match status" value="1"/>
</dbReference>
<evidence type="ECO:0000256" key="3">
    <source>
        <dbReference type="ARBA" id="ARBA00022630"/>
    </source>
</evidence>
<comment type="cofactor">
    <cofactor evidence="1">
        <name>FAD</name>
        <dbReference type="ChEBI" id="CHEBI:57692"/>
    </cofactor>
</comment>
<dbReference type="Gene3D" id="3.30.9.10">
    <property type="entry name" value="D-Amino Acid Oxidase, subunit A, domain 2"/>
    <property type="match status" value="1"/>
</dbReference>
<dbReference type="Gene3D" id="3.50.50.60">
    <property type="entry name" value="FAD/NAD(P)-binding domain"/>
    <property type="match status" value="1"/>
</dbReference>
<feature type="domain" description="FAD dependent oxidoreductase" evidence="6">
    <location>
        <begin position="18"/>
        <end position="389"/>
    </location>
</feature>
<keyword evidence="3" id="KW-0285">Flavoprotein</keyword>
<comment type="caution">
    <text evidence="8">The sequence shown here is derived from an EMBL/GenBank/DDBJ whole genome shotgun (WGS) entry which is preliminary data.</text>
</comment>
<keyword evidence="5" id="KW-0560">Oxidoreductase</keyword>
<dbReference type="OrthoDB" id="9766796at2"/>
<keyword evidence="9" id="KW-1185">Reference proteome</keyword>
<protein>
    <submittedName>
        <fullName evidence="8">Glycerol-3-phosphate dehydrogenase</fullName>
    </submittedName>
</protein>
<dbReference type="SUPFAM" id="SSF51905">
    <property type="entry name" value="FAD/NAD(P)-binding domain"/>
    <property type="match status" value="1"/>
</dbReference>
<dbReference type="Pfam" id="PF01266">
    <property type="entry name" value="DAO"/>
    <property type="match status" value="1"/>
</dbReference>
<evidence type="ECO:0000259" key="7">
    <source>
        <dbReference type="Pfam" id="PF16901"/>
    </source>
</evidence>
<evidence type="ECO:0000256" key="4">
    <source>
        <dbReference type="ARBA" id="ARBA00022827"/>
    </source>
</evidence>
<keyword evidence="4" id="KW-0274">FAD</keyword>
<dbReference type="InterPro" id="IPR036188">
    <property type="entry name" value="FAD/NAD-bd_sf"/>
</dbReference>
<dbReference type="Gene3D" id="1.10.8.870">
    <property type="entry name" value="Alpha-glycerophosphate oxidase, cap domain"/>
    <property type="match status" value="1"/>
</dbReference>
<evidence type="ECO:0000256" key="5">
    <source>
        <dbReference type="ARBA" id="ARBA00023002"/>
    </source>
</evidence>
<dbReference type="InterPro" id="IPR006076">
    <property type="entry name" value="FAD-dep_OxRdtase"/>
</dbReference>
<evidence type="ECO:0000256" key="2">
    <source>
        <dbReference type="ARBA" id="ARBA00007330"/>
    </source>
</evidence>
<dbReference type="AlphaFoldDB" id="A0A1E5XMG4"/>
<dbReference type="Pfam" id="PF16901">
    <property type="entry name" value="DAO_C"/>
    <property type="match status" value="1"/>
</dbReference>
<dbReference type="InterPro" id="IPR031656">
    <property type="entry name" value="DAO_C"/>
</dbReference>
<dbReference type="InterPro" id="IPR000447">
    <property type="entry name" value="G3P_DH_FAD-dep"/>
</dbReference>
<dbReference type="GO" id="GO:0046168">
    <property type="term" value="P:glycerol-3-phosphate catabolic process"/>
    <property type="evidence" value="ECO:0007669"/>
    <property type="project" value="TreeGrafter"/>
</dbReference>
<dbReference type="Proteomes" id="UP000095463">
    <property type="component" value="Unassembled WGS sequence"/>
</dbReference>